<feature type="domain" description="CBS" evidence="3">
    <location>
        <begin position="76"/>
        <end position="132"/>
    </location>
</feature>
<dbReference type="InterPro" id="IPR046342">
    <property type="entry name" value="CBS_dom_sf"/>
</dbReference>
<dbReference type="Pfam" id="PF00571">
    <property type="entry name" value="CBS"/>
    <property type="match status" value="2"/>
</dbReference>
<dbReference type="PANTHER" id="PTHR43080">
    <property type="entry name" value="CBS DOMAIN-CONTAINING PROTEIN CBSX3, MITOCHONDRIAL"/>
    <property type="match status" value="1"/>
</dbReference>
<dbReference type="InterPro" id="IPR051257">
    <property type="entry name" value="Diverse_CBS-Domain"/>
</dbReference>
<dbReference type="InterPro" id="IPR000644">
    <property type="entry name" value="CBS_dom"/>
</dbReference>
<evidence type="ECO:0000256" key="2">
    <source>
        <dbReference type="PROSITE-ProRule" id="PRU00703"/>
    </source>
</evidence>
<dbReference type="OrthoDB" id="9807125at2"/>
<evidence type="ECO:0000259" key="3">
    <source>
        <dbReference type="PROSITE" id="PS51371"/>
    </source>
</evidence>
<dbReference type="PANTHER" id="PTHR43080:SF2">
    <property type="entry name" value="CBS DOMAIN-CONTAINING PROTEIN"/>
    <property type="match status" value="1"/>
</dbReference>
<dbReference type="PROSITE" id="PS51371">
    <property type="entry name" value="CBS"/>
    <property type="match status" value="2"/>
</dbReference>
<dbReference type="SMART" id="SM00116">
    <property type="entry name" value="CBS"/>
    <property type="match status" value="2"/>
</dbReference>
<dbReference type="Proteomes" id="UP000276223">
    <property type="component" value="Unassembled WGS sequence"/>
</dbReference>
<feature type="domain" description="CBS" evidence="3">
    <location>
        <begin position="7"/>
        <end position="65"/>
    </location>
</feature>
<proteinExistence type="predicted"/>
<evidence type="ECO:0000313" key="5">
    <source>
        <dbReference type="Proteomes" id="UP000276223"/>
    </source>
</evidence>
<dbReference type="Gene3D" id="3.10.580.10">
    <property type="entry name" value="CBS-domain"/>
    <property type="match status" value="1"/>
</dbReference>
<organism evidence="4 5">
    <name type="scientific">Desulfosoma caldarium</name>
    <dbReference type="NCBI Taxonomy" id="610254"/>
    <lineage>
        <taxon>Bacteria</taxon>
        <taxon>Pseudomonadati</taxon>
        <taxon>Thermodesulfobacteriota</taxon>
        <taxon>Syntrophobacteria</taxon>
        <taxon>Syntrophobacterales</taxon>
        <taxon>Syntrophobacteraceae</taxon>
        <taxon>Desulfosoma</taxon>
    </lineage>
</organism>
<name>A0A3N1UHK1_9BACT</name>
<accession>A0A3N1UHK1</accession>
<evidence type="ECO:0000313" key="4">
    <source>
        <dbReference type="EMBL" id="ROQ90745.1"/>
    </source>
</evidence>
<dbReference type="EMBL" id="RJVA01000014">
    <property type="protein sequence ID" value="ROQ90745.1"/>
    <property type="molecule type" value="Genomic_DNA"/>
</dbReference>
<dbReference type="AlphaFoldDB" id="A0A3N1UHK1"/>
<reference evidence="4 5" key="1">
    <citation type="submission" date="2018-11" db="EMBL/GenBank/DDBJ databases">
        <title>Genomic Encyclopedia of Type Strains, Phase IV (KMG-IV): sequencing the most valuable type-strain genomes for metagenomic binning, comparative biology and taxonomic classification.</title>
        <authorList>
            <person name="Goeker M."/>
        </authorList>
    </citation>
    <scope>NUCLEOTIDE SEQUENCE [LARGE SCALE GENOMIC DNA]</scope>
    <source>
        <strain evidence="4 5">DSM 22027</strain>
    </source>
</reference>
<evidence type="ECO:0000256" key="1">
    <source>
        <dbReference type="ARBA" id="ARBA00023122"/>
    </source>
</evidence>
<dbReference type="SUPFAM" id="SSF54631">
    <property type="entry name" value="CBS-domain pair"/>
    <property type="match status" value="1"/>
</dbReference>
<sequence>MKVQELMECKEHEIHSIEPEKTVAEAIDEMAAFHISALIVMEGGRPVGIFTERDVVKTHLKFRDKPFTAVRVRDSMTEKLIVARPDDDLHGVMSAMIQADIRHMPVMLEGRIVGVLSMRDIIRHYVGSLKAELNYLQDYIGRLEEAQHD</sequence>
<gene>
    <name evidence="4" type="ORF">EDC27_2635</name>
</gene>
<protein>
    <submittedName>
        <fullName evidence="4">CBS domain protein</fullName>
    </submittedName>
</protein>
<keyword evidence="1 2" id="KW-0129">CBS domain</keyword>
<keyword evidence="5" id="KW-1185">Reference proteome</keyword>
<dbReference type="RefSeq" id="WP_123291088.1">
    <property type="nucleotide sequence ID" value="NZ_RJVA01000014.1"/>
</dbReference>
<comment type="caution">
    <text evidence="4">The sequence shown here is derived from an EMBL/GenBank/DDBJ whole genome shotgun (WGS) entry which is preliminary data.</text>
</comment>